<evidence type="ECO:0000313" key="7">
    <source>
        <dbReference type="EMBL" id="KPM60862.1"/>
    </source>
</evidence>
<dbReference type="Proteomes" id="UP000050437">
    <property type="component" value="Unassembled WGS sequence"/>
</dbReference>
<keyword evidence="3 5" id="KW-1133">Transmembrane helix</keyword>
<keyword evidence="2 5" id="KW-0812">Transmembrane</keyword>
<dbReference type="EMBL" id="LKKS01000118">
    <property type="protein sequence ID" value="KPM60862.1"/>
    <property type="molecule type" value="Genomic_DNA"/>
</dbReference>
<accession>A0A0P7D0A4</accession>
<dbReference type="InterPro" id="IPR003807">
    <property type="entry name" value="DUF202"/>
</dbReference>
<dbReference type="RefSeq" id="WP_054573341.1">
    <property type="nucleotide sequence ID" value="NZ_LKKS01000118.1"/>
</dbReference>
<evidence type="ECO:0000313" key="8">
    <source>
        <dbReference type="Proteomes" id="UP000050437"/>
    </source>
</evidence>
<gene>
    <name evidence="7" type="ORF">HB13667_21115</name>
</gene>
<dbReference type="GO" id="GO:0012505">
    <property type="term" value="C:endomembrane system"/>
    <property type="evidence" value="ECO:0007669"/>
    <property type="project" value="UniProtKB-SubCell"/>
</dbReference>
<feature type="transmembrane region" description="Helical" evidence="5">
    <location>
        <begin position="71"/>
        <end position="94"/>
    </location>
</feature>
<evidence type="ECO:0000256" key="5">
    <source>
        <dbReference type="SAM" id="Phobius"/>
    </source>
</evidence>
<sequence>MPDPGLQAERTELAWRRTWLALVAVAGLALRQGDLPLAAVVGFATLTLLTRQGRRYSEGLAMLRVERGQPAILPVVALGIAVCLMALAGLYRLANGG</sequence>
<proteinExistence type="predicted"/>
<evidence type="ECO:0000259" key="6">
    <source>
        <dbReference type="Pfam" id="PF02656"/>
    </source>
</evidence>
<comment type="subcellular location">
    <subcellularLocation>
        <location evidence="1">Endomembrane system</location>
        <topology evidence="1">Multi-pass membrane protein</topology>
    </subcellularLocation>
</comment>
<name>A0A0P7D0A4_PSEPU</name>
<evidence type="ECO:0000256" key="4">
    <source>
        <dbReference type="ARBA" id="ARBA00023136"/>
    </source>
</evidence>
<protein>
    <recommendedName>
        <fullName evidence="6">DUF202 domain-containing protein</fullName>
    </recommendedName>
</protein>
<comment type="caution">
    <text evidence="7">The sequence shown here is derived from an EMBL/GenBank/DDBJ whole genome shotgun (WGS) entry which is preliminary data.</text>
</comment>
<dbReference type="AlphaFoldDB" id="A0A0P7D0A4"/>
<feature type="transmembrane region" description="Helical" evidence="5">
    <location>
        <begin position="20"/>
        <end position="50"/>
    </location>
</feature>
<reference evidence="7 8" key="1">
    <citation type="submission" date="2015-10" db="EMBL/GenBank/DDBJ databases">
        <title>Pseudomonas putida clinical strains.</title>
        <authorList>
            <person name="Molina L."/>
            <person name="Udaondo Z."/>
        </authorList>
    </citation>
    <scope>NUCLEOTIDE SEQUENCE [LARGE SCALE GENOMIC DNA]</scope>
    <source>
        <strain evidence="7 8">HB13667</strain>
    </source>
</reference>
<keyword evidence="4 5" id="KW-0472">Membrane</keyword>
<evidence type="ECO:0000256" key="3">
    <source>
        <dbReference type="ARBA" id="ARBA00022989"/>
    </source>
</evidence>
<feature type="domain" description="DUF202" evidence="6">
    <location>
        <begin position="3"/>
        <end position="66"/>
    </location>
</feature>
<evidence type="ECO:0000256" key="1">
    <source>
        <dbReference type="ARBA" id="ARBA00004127"/>
    </source>
</evidence>
<evidence type="ECO:0000256" key="2">
    <source>
        <dbReference type="ARBA" id="ARBA00022692"/>
    </source>
</evidence>
<organism evidence="7 8">
    <name type="scientific">Pseudomonas putida</name>
    <name type="common">Arthrobacter siderocapsulatus</name>
    <dbReference type="NCBI Taxonomy" id="303"/>
    <lineage>
        <taxon>Bacteria</taxon>
        <taxon>Pseudomonadati</taxon>
        <taxon>Pseudomonadota</taxon>
        <taxon>Gammaproteobacteria</taxon>
        <taxon>Pseudomonadales</taxon>
        <taxon>Pseudomonadaceae</taxon>
        <taxon>Pseudomonas</taxon>
    </lineage>
</organism>
<dbReference type="Pfam" id="PF02656">
    <property type="entry name" value="DUF202"/>
    <property type="match status" value="1"/>
</dbReference>